<dbReference type="PANTHER" id="PTHR14187">
    <property type="entry name" value="ALPHA KINASE/ELONGATION FACTOR 2 KINASE"/>
    <property type="match status" value="1"/>
</dbReference>
<accession>A0A8T2QZ25</accession>
<dbReference type="SUPFAM" id="SSF53067">
    <property type="entry name" value="Actin-like ATPase domain"/>
    <property type="match status" value="2"/>
</dbReference>
<sequence>MSFPSGQRSTSTSPGFVIAVDFGTTNSGFAYADNNTRNTQITVNYNWPGAVREEAPHYCKTLTTLFYTPSPTESDHFELRNWGWPALSASNTAIANFQRNNQLPTKDPISSQASSSQSVTPANIWEIFPEEVARNIGYYAQNFKLYLAPETKQPIPLPQFFGDLNPERFAVDYLRSFTDFIIAELKVAIRNDFSKRDVQWCLTVPAIWDEGAKQKMRKYAEKAGMITGSDCPSNDSASPYPLQIILEPEAAAAYCQTHARRNLNLQPTDKILIADLGGGTIDLAVHEICKVVGVEGPIEVKEAVCSYGDLGGGAFLDMRFLELVGKKIPCFNDFWRNINPSIRPLLLSWWQRRKLGFNGKDYSADFSLLASGLNNAWMQYDKSRGIRNPDSHYEDLHLSNEDFKNIFDPEINKVLNVIKQQICNVRILMVVGGFADSPYLREKMYSTFQGDVEHIIIPPEPGKAICNGAVLINKKKLQILSRISRRSYGICTIREAQQDDPSDLIIKNEDGRSKCTSVFSVFVRAGEEVLIDSVEKRTYNPAFHKQKTIKFDLYSSTKRYPKYTNEVDAQLEGSFMIDISKGMRVGRRREIEVTMTFGDSLISVSAIRKNFGLRTAQEALTVRFDHK</sequence>
<dbReference type="InterPro" id="IPR043129">
    <property type="entry name" value="ATPase_NBD"/>
</dbReference>
<proteinExistence type="predicted"/>
<evidence type="ECO:0000313" key="1">
    <source>
        <dbReference type="EMBL" id="KAH7288834.1"/>
    </source>
</evidence>
<gene>
    <name evidence="1" type="ORF">KP509_31G045600</name>
</gene>
<organism evidence="1 2">
    <name type="scientific">Ceratopteris richardii</name>
    <name type="common">Triangle waterfern</name>
    <dbReference type="NCBI Taxonomy" id="49495"/>
    <lineage>
        <taxon>Eukaryota</taxon>
        <taxon>Viridiplantae</taxon>
        <taxon>Streptophyta</taxon>
        <taxon>Embryophyta</taxon>
        <taxon>Tracheophyta</taxon>
        <taxon>Polypodiopsida</taxon>
        <taxon>Polypodiidae</taxon>
        <taxon>Polypodiales</taxon>
        <taxon>Pteridineae</taxon>
        <taxon>Pteridaceae</taxon>
        <taxon>Parkerioideae</taxon>
        <taxon>Ceratopteris</taxon>
    </lineage>
</organism>
<dbReference type="Gene3D" id="3.30.420.40">
    <property type="match status" value="1"/>
</dbReference>
<dbReference type="OrthoDB" id="546249at2759"/>
<keyword evidence="2" id="KW-1185">Reference proteome</keyword>
<dbReference type="AlphaFoldDB" id="A0A8T2QZ25"/>
<dbReference type="Proteomes" id="UP000825935">
    <property type="component" value="Chromosome 31"/>
</dbReference>
<dbReference type="PANTHER" id="PTHR14187:SF5">
    <property type="entry name" value="HEAT SHOCK 70 KDA PROTEIN 12A"/>
    <property type="match status" value="1"/>
</dbReference>
<evidence type="ECO:0000313" key="2">
    <source>
        <dbReference type="Proteomes" id="UP000825935"/>
    </source>
</evidence>
<comment type="caution">
    <text evidence="1">The sequence shown here is derived from an EMBL/GenBank/DDBJ whole genome shotgun (WGS) entry which is preliminary data.</text>
</comment>
<name>A0A8T2QZ25_CERRI</name>
<protein>
    <submittedName>
        <fullName evidence="1">Uncharacterized protein</fullName>
    </submittedName>
</protein>
<reference evidence="1" key="1">
    <citation type="submission" date="2021-08" db="EMBL/GenBank/DDBJ databases">
        <title>WGS assembly of Ceratopteris richardii.</title>
        <authorList>
            <person name="Marchant D.B."/>
            <person name="Chen G."/>
            <person name="Jenkins J."/>
            <person name="Shu S."/>
            <person name="Leebens-Mack J."/>
            <person name="Grimwood J."/>
            <person name="Schmutz J."/>
            <person name="Soltis P."/>
            <person name="Soltis D."/>
            <person name="Chen Z.-H."/>
        </authorList>
    </citation>
    <scope>NUCLEOTIDE SEQUENCE</scope>
    <source>
        <strain evidence="1">Whitten #5841</strain>
        <tissue evidence="1">Leaf</tissue>
    </source>
</reference>
<dbReference type="EMBL" id="CM035436">
    <property type="protein sequence ID" value="KAH7288834.1"/>
    <property type="molecule type" value="Genomic_DNA"/>
</dbReference>